<dbReference type="PANTHER" id="PTHR33179:SF29">
    <property type="entry name" value="OS06G0666400 PROTEIN"/>
    <property type="match status" value="1"/>
</dbReference>
<proteinExistence type="predicted"/>
<feature type="domain" description="VQ" evidence="2">
    <location>
        <begin position="79"/>
        <end position="103"/>
    </location>
</feature>
<dbReference type="Pfam" id="PF05678">
    <property type="entry name" value="VQ"/>
    <property type="match status" value="1"/>
</dbReference>
<dbReference type="Proteomes" id="UP001163823">
    <property type="component" value="Chromosome 5"/>
</dbReference>
<evidence type="ECO:0000256" key="1">
    <source>
        <dbReference type="SAM" id="MobiDB-lite"/>
    </source>
</evidence>
<accession>A0AAD7M3S1</accession>
<gene>
    <name evidence="3" type="ORF">O6P43_013399</name>
</gene>
<evidence type="ECO:0000313" key="3">
    <source>
        <dbReference type="EMBL" id="KAJ7969428.1"/>
    </source>
</evidence>
<keyword evidence="4" id="KW-1185">Reference proteome</keyword>
<dbReference type="AlphaFoldDB" id="A0AAD7M3S1"/>
<feature type="compositionally biased region" description="Basic residues" evidence="1">
    <location>
        <begin position="67"/>
        <end position="76"/>
    </location>
</feature>
<organism evidence="3 4">
    <name type="scientific">Quillaja saponaria</name>
    <name type="common">Soap bark tree</name>
    <dbReference type="NCBI Taxonomy" id="32244"/>
    <lineage>
        <taxon>Eukaryota</taxon>
        <taxon>Viridiplantae</taxon>
        <taxon>Streptophyta</taxon>
        <taxon>Embryophyta</taxon>
        <taxon>Tracheophyta</taxon>
        <taxon>Spermatophyta</taxon>
        <taxon>Magnoliopsida</taxon>
        <taxon>eudicotyledons</taxon>
        <taxon>Gunneridae</taxon>
        <taxon>Pentapetalae</taxon>
        <taxon>rosids</taxon>
        <taxon>fabids</taxon>
        <taxon>Fabales</taxon>
        <taxon>Quillajaceae</taxon>
        <taxon>Quillaja</taxon>
    </lineage>
</organism>
<sequence length="231" mass="26008">MESTTTDKWLQFCQQSLLDGDDEAVGEPDTTLMVAESVISDSPNNSCTSTSTGQLSTPKGIGNLSKPIRRRSRATKKTPTTLLNANTTNFRALVQQFTGCPRTALSLGVHKGPITLSFRQGRSHGQQIHNHNATTMETTPFRHSNNHHHQVVYEISPPPAVQNLQDDQQQYHHHLHHRDQQQLLIQEQQNTYSSGPTLEVSHHEGFVMDNYDISNLQDLSMSIFSNEDYFM</sequence>
<dbReference type="PANTHER" id="PTHR33179">
    <property type="entry name" value="VQ MOTIF-CONTAINING PROTEIN"/>
    <property type="match status" value="1"/>
</dbReference>
<feature type="region of interest" description="Disordered" evidence="1">
    <location>
        <begin position="42"/>
        <end position="76"/>
    </location>
</feature>
<reference evidence="3" key="1">
    <citation type="journal article" date="2023" name="Science">
        <title>Elucidation of the pathway for biosynthesis of saponin adjuvants from the soapbark tree.</title>
        <authorList>
            <person name="Reed J."/>
            <person name="Orme A."/>
            <person name="El-Demerdash A."/>
            <person name="Owen C."/>
            <person name="Martin L.B.B."/>
            <person name="Misra R.C."/>
            <person name="Kikuchi S."/>
            <person name="Rejzek M."/>
            <person name="Martin A.C."/>
            <person name="Harkess A."/>
            <person name="Leebens-Mack J."/>
            <person name="Louveau T."/>
            <person name="Stephenson M.J."/>
            <person name="Osbourn A."/>
        </authorList>
    </citation>
    <scope>NUCLEOTIDE SEQUENCE</scope>
    <source>
        <strain evidence="3">S10</strain>
    </source>
</reference>
<name>A0AAD7M3S1_QUISA</name>
<dbReference type="InterPro" id="IPR039609">
    <property type="entry name" value="VQ_15/22"/>
</dbReference>
<dbReference type="EMBL" id="JARAOO010000005">
    <property type="protein sequence ID" value="KAJ7969428.1"/>
    <property type="molecule type" value="Genomic_DNA"/>
</dbReference>
<feature type="compositionally biased region" description="Polar residues" evidence="1">
    <location>
        <begin position="42"/>
        <end position="57"/>
    </location>
</feature>
<evidence type="ECO:0000313" key="4">
    <source>
        <dbReference type="Proteomes" id="UP001163823"/>
    </source>
</evidence>
<protein>
    <submittedName>
        <fullName evidence="3">VQ motif protein</fullName>
    </submittedName>
</protein>
<evidence type="ECO:0000259" key="2">
    <source>
        <dbReference type="Pfam" id="PF05678"/>
    </source>
</evidence>
<dbReference type="KEGG" id="qsa:O6P43_013399"/>
<comment type="caution">
    <text evidence="3">The sequence shown here is derived from an EMBL/GenBank/DDBJ whole genome shotgun (WGS) entry which is preliminary data.</text>
</comment>
<dbReference type="InterPro" id="IPR008889">
    <property type="entry name" value="VQ"/>
</dbReference>